<dbReference type="PROSITE" id="PS51257">
    <property type="entry name" value="PROKAR_LIPOPROTEIN"/>
    <property type="match status" value="1"/>
</dbReference>
<gene>
    <name evidence="2" type="ORF">HX882_13920</name>
</gene>
<dbReference type="RefSeq" id="WP_177102468.1">
    <property type="nucleotide sequence ID" value="NZ_JACAOS010000003.1"/>
</dbReference>
<accession>A0A7Y8C2C9</accession>
<dbReference type="Pfam" id="PF11769">
    <property type="entry name" value="DUF3313"/>
    <property type="match status" value="1"/>
</dbReference>
<protein>
    <submittedName>
        <fullName evidence="2">DUF3313 domain-containing protein</fullName>
    </submittedName>
</protein>
<feature type="signal peptide" evidence="1">
    <location>
        <begin position="1"/>
        <end position="20"/>
    </location>
</feature>
<name>A0A7Y8C2C9_9PSED</name>
<feature type="chain" id="PRO_5030951989" evidence="1">
    <location>
        <begin position="21"/>
        <end position="220"/>
    </location>
</feature>
<organism evidence="2 3">
    <name type="scientific">Pseudomonas gingeri</name>
    <dbReference type="NCBI Taxonomy" id="117681"/>
    <lineage>
        <taxon>Bacteria</taxon>
        <taxon>Pseudomonadati</taxon>
        <taxon>Pseudomonadota</taxon>
        <taxon>Gammaproteobacteria</taxon>
        <taxon>Pseudomonadales</taxon>
        <taxon>Pseudomonadaceae</taxon>
        <taxon>Pseudomonas</taxon>
    </lineage>
</organism>
<keyword evidence="1" id="KW-0732">Signal</keyword>
<proteinExistence type="predicted"/>
<dbReference type="AlphaFoldDB" id="A0A7Y8C2C9"/>
<dbReference type="Proteomes" id="UP000539985">
    <property type="component" value="Unassembled WGS sequence"/>
</dbReference>
<comment type="caution">
    <text evidence="2">The sequence shown here is derived from an EMBL/GenBank/DDBJ whole genome shotgun (WGS) entry which is preliminary data.</text>
</comment>
<reference evidence="2 3" key="1">
    <citation type="submission" date="2020-04" db="EMBL/GenBank/DDBJ databases">
        <title>Molecular characterization of pseudomonads from Agaricus bisporus reveal novel blotch 2 pathogens in Western Europe.</title>
        <authorList>
            <person name="Taparia T."/>
            <person name="Krijger M."/>
            <person name="Haynes E."/>
            <person name="Elpinstone J.G."/>
            <person name="Noble R."/>
            <person name="Van Der Wolf J."/>
        </authorList>
    </citation>
    <scope>NUCLEOTIDE SEQUENCE [LARGE SCALE GENOMIC DNA]</scope>
    <source>
        <strain evidence="2 3">H7001</strain>
    </source>
</reference>
<evidence type="ECO:0000313" key="2">
    <source>
        <dbReference type="EMBL" id="NWB96993.1"/>
    </source>
</evidence>
<evidence type="ECO:0000313" key="3">
    <source>
        <dbReference type="Proteomes" id="UP000539985"/>
    </source>
</evidence>
<dbReference type="InterPro" id="IPR021747">
    <property type="entry name" value="DUF3313"/>
</dbReference>
<evidence type="ECO:0000256" key="1">
    <source>
        <dbReference type="SAM" id="SignalP"/>
    </source>
</evidence>
<dbReference type="EMBL" id="JACAQB010000006">
    <property type="protein sequence ID" value="NWB96993.1"/>
    <property type="molecule type" value="Genomic_DNA"/>
</dbReference>
<sequence>MYKIFKAPRLVMLTVTLTMAGCAGTPPSLYSGIDSSARLAPNTEDDSGRVPYSYKANVDWNHYSAVILEPVTVYQAPDNQFGDLTQADRQTLARYMHSQFSERLKERFKLTRISTPNTLRVKLTLTGAQTTTPFLGTFTRFDLAGGPYNIVQSIRGKEGTFTGSVFFSVEIYDAATNRLLNAYVTKQYPNSLNIGATRGSLSAAQTGIDKGAEALVAQFK</sequence>